<accession>A0A0C2C300</accession>
<dbReference type="EMBL" id="KN781324">
    <property type="protein sequence ID" value="KIH43972.1"/>
    <property type="molecule type" value="Genomic_DNA"/>
</dbReference>
<organism evidence="1 2">
    <name type="scientific">Ancylostoma duodenale</name>
    <dbReference type="NCBI Taxonomy" id="51022"/>
    <lineage>
        <taxon>Eukaryota</taxon>
        <taxon>Metazoa</taxon>
        <taxon>Ecdysozoa</taxon>
        <taxon>Nematoda</taxon>
        <taxon>Chromadorea</taxon>
        <taxon>Rhabditida</taxon>
        <taxon>Rhabditina</taxon>
        <taxon>Rhabditomorpha</taxon>
        <taxon>Strongyloidea</taxon>
        <taxon>Ancylostomatidae</taxon>
        <taxon>Ancylostomatinae</taxon>
        <taxon>Ancylostoma</taxon>
    </lineage>
</organism>
<name>A0A0C2C300_9BILA</name>
<proteinExistence type="predicted"/>
<dbReference type="AlphaFoldDB" id="A0A0C2C300"/>
<sequence length="101" mass="11774">MQVTRFPDLRENTFICGRGVSEQVNYDFAALRGPKQWVYNIISKQHFRLDRVLMGKLRRNCQTQVAVKILDITHLSGRFSRAVSKAKDVEKEVNIMLQINH</sequence>
<protein>
    <submittedName>
        <fullName evidence="1">Uncharacterized protein</fullName>
    </submittedName>
</protein>
<evidence type="ECO:0000313" key="1">
    <source>
        <dbReference type="EMBL" id="KIH43972.1"/>
    </source>
</evidence>
<gene>
    <name evidence="1" type="ORF">ANCDUO_26015</name>
</gene>
<dbReference type="Proteomes" id="UP000054047">
    <property type="component" value="Unassembled WGS sequence"/>
</dbReference>
<feature type="non-terminal residue" evidence="1">
    <location>
        <position position="101"/>
    </location>
</feature>
<dbReference type="OrthoDB" id="40902at2759"/>
<keyword evidence="2" id="KW-1185">Reference proteome</keyword>
<evidence type="ECO:0000313" key="2">
    <source>
        <dbReference type="Proteomes" id="UP000054047"/>
    </source>
</evidence>
<reference evidence="1 2" key="1">
    <citation type="submission" date="2013-12" db="EMBL/GenBank/DDBJ databases">
        <title>Draft genome of the parsitic nematode Ancylostoma duodenale.</title>
        <authorList>
            <person name="Mitreva M."/>
        </authorList>
    </citation>
    <scope>NUCLEOTIDE SEQUENCE [LARGE SCALE GENOMIC DNA]</scope>
    <source>
        <strain evidence="1 2">Zhejiang</strain>
    </source>
</reference>